<gene>
    <name evidence="7" type="ORF">BKK80_04120</name>
</gene>
<dbReference type="InterPro" id="IPR007863">
    <property type="entry name" value="Peptidase_M16_C"/>
</dbReference>
<dbReference type="PROSITE" id="PS51257">
    <property type="entry name" value="PROKAR_LIPOPROTEIN"/>
    <property type="match status" value="1"/>
</dbReference>
<evidence type="ECO:0000313" key="7">
    <source>
        <dbReference type="EMBL" id="AOZ05098.1"/>
    </source>
</evidence>
<feature type="domain" description="Peptidase M16 C-terminal" evidence="6">
    <location>
        <begin position="679"/>
        <end position="858"/>
    </location>
</feature>
<dbReference type="Pfam" id="PF05193">
    <property type="entry name" value="Peptidase_M16_C"/>
    <property type="match status" value="2"/>
</dbReference>
<dbReference type="InterPro" id="IPR011249">
    <property type="entry name" value="Metalloenz_LuxS/M16"/>
</dbReference>
<dbReference type="PANTHER" id="PTHR11851">
    <property type="entry name" value="METALLOPROTEASE"/>
    <property type="match status" value="1"/>
</dbReference>
<evidence type="ECO:0000313" key="8">
    <source>
        <dbReference type="Proteomes" id="UP000177515"/>
    </source>
</evidence>
<dbReference type="SUPFAM" id="SSF63411">
    <property type="entry name" value="LuxS/MPP-like metallohydrolase"/>
    <property type="match status" value="4"/>
</dbReference>
<dbReference type="PROSITE" id="PS00143">
    <property type="entry name" value="INSULINASE"/>
    <property type="match status" value="1"/>
</dbReference>
<feature type="domain" description="Peptidase M16 C-terminal" evidence="6">
    <location>
        <begin position="221"/>
        <end position="396"/>
    </location>
</feature>
<evidence type="ECO:0000256" key="3">
    <source>
        <dbReference type="RuleBase" id="RU004447"/>
    </source>
</evidence>
<sequence>MRLPTQANTTPLAALALACSLLLNAVPACALSSVPVPPAASTLPARVTSVEGITEYRLPNGLRILLAPDAAQPVTTVNVTYLVGSRHENYGETGMAHLLEHLLFKGTPAYPGDTIPREFARRGMQFNGTTAQDRTNYFATFAASEDNLDWILRMEADRMVHSFIARSSLDSEMTVVRNELEMGQNNPNSVLLQQVVAAAYQWHNYGHAPIGARSDVEQVGIERLQAFYRRYYQPDNAVLVITGKFDRDATLERVARYFGAVPRPARALPAEHTVEPPQEGPREVTLNRTGDVPAVMAHYHIAPGAHADTAAMALLADILTSAPGGRLYRALVESGKASAQGGILRALKDPGSAIFVAVAGKDKPLAPAREALLAELEGFAARPVTAEELERARTRLLNAYEETLNDPAAYGLALSEAIAKGDWRLFLIGRDRIAQASLEDVQRVALHYLQPANRTLGQFVPTAQPQRTTIPAPLGQAEIAAMVDGYQGKPAAAPIAAFDPSPANIEAGTLRPTLANGMQLSLLPKPTRGGSVSGVLYLRMGDTASLQGLDAAGGLTAAMLVRGAGALDFRQVADRLEALKAGVSISGDAERVTVRFQTRRAYLPDLLALLRDVLRAPQFPASELETLRSRAIAGLEGQLTEPGALARNALARHGDPYPAGDPRHTDTLEERIAALRRVRVEDLKDFHTRFYGSSHAQLALVGDFDPAATKEQLATLFGDWSAPAPFTRVPRPYLDIAPAAIVLRTPDKASAVYVANLPVKLTTEDADYPLLLIANRVFGGASLKSRLADRLRQRDGISYAVASMLRIGSLDDAGSFALQAQYAPQNLDKLRRAVDEELARLVKDGITEEELAEARNGLLQEAAVGRSDDGALAANLANQRYLGRTMLVSAEREEKIRQASVAAVNAALRAHLDPARLTQVYAGDFPATAEAPARP</sequence>
<dbReference type="InterPro" id="IPR011765">
    <property type="entry name" value="Pept_M16_N"/>
</dbReference>
<evidence type="ECO:0000256" key="1">
    <source>
        <dbReference type="ARBA" id="ARBA00001947"/>
    </source>
</evidence>
<organism evidence="7 8">
    <name type="scientific">Cupriavidus malaysiensis</name>
    <dbReference type="NCBI Taxonomy" id="367825"/>
    <lineage>
        <taxon>Bacteria</taxon>
        <taxon>Pseudomonadati</taxon>
        <taxon>Pseudomonadota</taxon>
        <taxon>Betaproteobacteria</taxon>
        <taxon>Burkholderiales</taxon>
        <taxon>Burkholderiaceae</taxon>
        <taxon>Cupriavidus</taxon>
    </lineage>
</organism>
<dbReference type="PANTHER" id="PTHR11851:SF49">
    <property type="entry name" value="MITOCHONDRIAL-PROCESSING PEPTIDASE SUBUNIT ALPHA"/>
    <property type="match status" value="1"/>
</dbReference>
<dbReference type="InterPro" id="IPR001431">
    <property type="entry name" value="Pept_M16_Zn_BS"/>
</dbReference>
<proteinExistence type="inferred from homology"/>
<name>A0ABM6F1F9_9BURK</name>
<keyword evidence="4" id="KW-0732">Signal</keyword>
<dbReference type="InterPro" id="IPR050361">
    <property type="entry name" value="MPP/UQCRC_Complex"/>
</dbReference>
<keyword evidence="8" id="KW-1185">Reference proteome</keyword>
<dbReference type="Proteomes" id="UP000177515">
    <property type="component" value="Chromosome 1"/>
</dbReference>
<dbReference type="Gene3D" id="3.30.830.10">
    <property type="entry name" value="Metalloenzyme, LuxS/M16 peptidase-like"/>
    <property type="match status" value="4"/>
</dbReference>
<evidence type="ECO:0000259" key="6">
    <source>
        <dbReference type="Pfam" id="PF05193"/>
    </source>
</evidence>
<feature type="chain" id="PRO_5046922405" evidence="4">
    <location>
        <begin position="31"/>
        <end position="935"/>
    </location>
</feature>
<comment type="cofactor">
    <cofactor evidence="1">
        <name>Zn(2+)</name>
        <dbReference type="ChEBI" id="CHEBI:29105"/>
    </cofactor>
</comment>
<comment type="similarity">
    <text evidence="2 3">Belongs to the peptidase M16 family.</text>
</comment>
<dbReference type="EMBL" id="CP017754">
    <property type="protein sequence ID" value="AOZ05098.1"/>
    <property type="molecule type" value="Genomic_DNA"/>
</dbReference>
<protein>
    <submittedName>
        <fullName evidence="7">Peptidase M16</fullName>
    </submittedName>
</protein>
<evidence type="ECO:0000256" key="2">
    <source>
        <dbReference type="ARBA" id="ARBA00007261"/>
    </source>
</evidence>
<accession>A0ABM6F1F9</accession>
<feature type="domain" description="Peptidase M16 N-terminal" evidence="5">
    <location>
        <begin position="64"/>
        <end position="207"/>
    </location>
</feature>
<dbReference type="RefSeq" id="WP_071068619.1">
    <property type="nucleotide sequence ID" value="NZ_CP017754.1"/>
</dbReference>
<evidence type="ECO:0000259" key="5">
    <source>
        <dbReference type="Pfam" id="PF00675"/>
    </source>
</evidence>
<dbReference type="Pfam" id="PF00675">
    <property type="entry name" value="Peptidase_M16"/>
    <property type="match status" value="1"/>
</dbReference>
<reference evidence="7 8" key="1">
    <citation type="submission" date="2016-10" db="EMBL/GenBank/DDBJ databases">
        <title>Complete genome sequences of three Cupriavidus strains isolated from various Malaysian environments.</title>
        <authorList>
            <person name="Abdullah A.A.-A."/>
            <person name="Shafie N.A.H."/>
            <person name="Lau N.S."/>
        </authorList>
    </citation>
    <scope>NUCLEOTIDE SEQUENCE [LARGE SCALE GENOMIC DNA]</scope>
    <source>
        <strain evidence="7 8">USMAA1020</strain>
    </source>
</reference>
<evidence type="ECO:0000256" key="4">
    <source>
        <dbReference type="SAM" id="SignalP"/>
    </source>
</evidence>
<feature type="signal peptide" evidence="4">
    <location>
        <begin position="1"/>
        <end position="30"/>
    </location>
</feature>